<reference evidence="3" key="1">
    <citation type="journal article" date="2016" name="Nat. Commun.">
        <title>The Gonium pectorale genome demonstrates co-option of cell cycle regulation during the evolution of multicellularity.</title>
        <authorList>
            <person name="Hanschen E.R."/>
            <person name="Marriage T.N."/>
            <person name="Ferris P.J."/>
            <person name="Hamaji T."/>
            <person name="Toyoda A."/>
            <person name="Fujiyama A."/>
            <person name="Neme R."/>
            <person name="Noguchi H."/>
            <person name="Minakuchi Y."/>
            <person name="Suzuki M."/>
            <person name="Kawai-Toyooka H."/>
            <person name="Smith D.R."/>
            <person name="Sparks H."/>
            <person name="Anderson J."/>
            <person name="Bakaric R."/>
            <person name="Luria V."/>
            <person name="Karger A."/>
            <person name="Kirschner M.W."/>
            <person name="Durand P.M."/>
            <person name="Michod R.E."/>
            <person name="Nozaki H."/>
            <person name="Olson B.J."/>
        </authorList>
    </citation>
    <scope>NUCLEOTIDE SEQUENCE [LARGE SCALE GENOMIC DNA]</scope>
    <source>
        <strain evidence="3">NIES-2863</strain>
    </source>
</reference>
<dbReference type="Gene3D" id="3.30.70.1230">
    <property type="entry name" value="Nucleotide cyclase"/>
    <property type="match status" value="2"/>
</dbReference>
<protein>
    <submittedName>
        <fullName evidence="2">Uncharacterized protein</fullName>
    </submittedName>
</protein>
<dbReference type="PANTHER" id="PTHR43081">
    <property type="entry name" value="ADENYLATE CYCLASE, TERMINAL-DIFFERENTIATION SPECIFIC-RELATED"/>
    <property type="match status" value="1"/>
</dbReference>
<dbReference type="InterPro" id="IPR029787">
    <property type="entry name" value="Nucleotide_cyclase"/>
</dbReference>
<name>A0A150GDE0_GONPE</name>
<accession>A0A150GDE0</accession>
<comment type="caution">
    <text evidence="2">The sequence shown here is derived from an EMBL/GenBank/DDBJ whole genome shotgun (WGS) entry which is preliminary data.</text>
</comment>
<organism evidence="2 3">
    <name type="scientific">Gonium pectorale</name>
    <name type="common">Green alga</name>
    <dbReference type="NCBI Taxonomy" id="33097"/>
    <lineage>
        <taxon>Eukaryota</taxon>
        <taxon>Viridiplantae</taxon>
        <taxon>Chlorophyta</taxon>
        <taxon>core chlorophytes</taxon>
        <taxon>Chlorophyceae</taxon>
        <taxon>CS clade</taxon>
        <taxon>Chlamydomonadales</taxon>
        <taxon>Volvocaceae</taxon>
        <taxon>Gonium</taxon>
    </lineage>
</organism>
<proteinExistence type="predicted"/>
<sequence length="731" mass="76295">MLAVLQAHAALQEAATVSSGSVGPAASLPRYGLCLTTNPNCGRLGDVLAAIAASIVQPGGTQQGYVFDLAPEPPSAVPLVNSTGWRHAADLLRRMLVYNAPNVQTAANDRPCWGVHPAFLEGDCLFTLEWDAALPSMAVPALQRPGVLGIAPLPGSRVVMDRSVVAAGGNASSSGVDAVASAITDITRFQRAVQAQVAGFREARQNFTNGLRERLGYATDNDEHNCTKYVNTQWWRGAACSGARPFSNDDYVQNSTVLWEQLPVAVMDATLKLHHGTVRRMAAKFHGYESATEGDSFILAFTEPSSAVAFAAACQVALVLADWPPELLLHPDAAPVLVVPNEAEGGTAANLGVPACFADVGLYSRFLSRRNTGTAPARQQAYAKTPTTVVLPGGRLALVAYRGLRVRMGLHSGLDDPQHVAFNQVGSAFKYYGPFAETAKLEIDDAASGDGHIAIGGVFVGRCMATDDDVDVEAQAALPTPSVTLAVSPIAAVSAPADASHSQPSPPPAGGEAGDEDAQPLYVAVHASLLCRLALSPPLRSVRVVELGSLAAPIGCITVAFMKVVGASTLLADLPGPASRALDQFARLACGLLGGAGGYLVEGGDGLLLAAFEAPPAAVEWALDCVEGLKRVEWEEELLIHEMCAVGLATGYATHMLTEASGRLSYRGRVMNRAARIAGIAAAGQVLCSGTVWEACGHQPGFGERVCGIPLGKVHLKGISSPVEVLQCFRK</sequence>
<evidence type="ECO:0000313" key="3">
    <source>
        <dbReference type="Proteomes" id="UP000075714"/>
    </source>
</evidence>
<dbReference type="SUPFAM" id="SSF55073">
    <property type="entry name" value="Nucleotide cyclase"/>
    <property type="match status" value="2"/>
</dbReference>
<dbReference type="InterPro" id="IPR050697">
    <property type="entry name" value="Adenylyl/Guanylyl_Cyclase_3/4"/>
</dbReference>
<dbReference type="OrthoDB" id="560651at2759"/>
<keyword evidence="3" id="KW-1185">Reference proteome</keyword>
<dbReference type="Gene3D" id="3.40.190.10">
    <property type="entry name" value="Periplasmic binding protein-like II"/>
    <property type="match status" value="1"/>
</dbReference>
<dbReference type="PANTHER" id="PTHR43081:SF1">
    <property type="entry name" value="ADENYLATE CYCLASE, TERMINAL-DIFFERENTIATION SPECIFIC"/>
    <property type="match status" value="1"/>
</dbReference>
<feature type="region of interest" description="Disordered" evidence="1">
    <location>
        <begin position="496"/>
        <end position="516"/>
    </location>
</feature>
<dbReference type="Proteomes" id="UP000075714">
    <property type="component" value="Unassembled WGS sequence"/>
</dbReference>
<gene>
    <name evidence="2" type="ORF">GPECTOR_32g480</name>
</gene>
<dbReference type="EMBL" id="LSYV01000033">
    <property type="protein sequence ID" value="KXZ47867.1"/>
    <property type="molecule type" value="Genomic_DNA"/>
</dbReference>
<evidence type="ECO:0000256" key="1">
    <source>
        <dbReference type="SAM" id="MobiDB-lite"/>
    </source>
</evidence>
<dbReference type="AlphaFoldDB" id="A0A150GDE0"/>
<evidence type="ECO:0000313" key="2">
    <source>
        <dbReference type="EMBL" id="KXZ47867.1"/>
    </source>
</evidence>